<keyword evidence="1" id="KW-1133">Transmembrane helix</keyword>
<dbReference type="AlphaFoldDB" id="A0A9D1JVR9"/>
<dbReference type="InterPro" id="IPR021359">
    <property type="entry name" value="DUF2812"/>
</dbReference>
<protein>
    <submittedName>
        <fullName evidence="2">DUF2812 domain-containing protein</fullName>
    </submittedName>
</protein>
<dbReference type="Proteomes" id="UP000824001">
    <property type="component" value="Unassembled WGS sequence"/>
</dbReference>
<keyword evidence="1" id="KW-0812">Transmembrane</keyword>
<evidence type="ECO:0000313" key="3">
    <source>
        <dbReference type="Proteomes" id="UP000824001"/>
    </source>
</evidence>
<proteinExistence type="predicted"/>
<dbReference type="EMBL" id="DVJK01000086">
    <property type="protein sequence ID" value="HIS66534.1"/>
    <property type="molecule type" value="Genomic_DNA"/>
</dbReference>
<comment type="caution">
    <text evidence="2">The sequence shown here is derived from an EMBL/GenBank/DDBJ whole genome shotgun (WGS) entry which is preliminary data.</text>
</comment>
<sequence>MVKRRYFGPMLSAQARWLNKMSAQGWRLVDTGKLDYSFMPCEPGEYQYAMAYVGNMSRARGEEFASRLALLGYKTWFKNVNLQWSRGKVRWNPAGEPGARLVSERTTLDRELLIVERRAEPGEFRLCTVEEELEALRGMRRRCLYASLVFAALGALALALGLCTPLQSLALWAFAAIFAAPCAAYSLRILKLKK</sequence>
<reference evidence="2" key="2">
    <citation type="journal article" date="2021" name="PeerJ">
        <title>Extensive microbial diversity within the chicken gut microbiome revealed by metagenomics and culture.</title>
        <authorList>
            <person name="Gilroy R."/>
            <person name="Ravi A."/>
            <person name="Getino M."/>
            <person name="Pursley I."/>
            <person name="Horton D.L."/>
            <person name="Alikhan N.F."/>
            <person name="Baker D."/>
            <person name="Gharbi K."/>
            <person name="Hall N."/>
            <person name="Watson M."/>
            <person name="Adriaenssens E.M."/>
            <person name="Foster-Nyarko E."/>
            <person name="Jarju S."/>
            <person name="Secka A."/>
            <person name="Antonio M."/>
            <person name="Oren A."/>
            <person name="Chaudhuri R.R."/>
            <person name="La Ragione R."/>
            <person name="Hildebrand F."/>
            <person name="Pallen M.J."/>
        </authorList>
    </citation>
    <scope>NUCLEOTIDE SEQUENCE</scope>
    <source>
        <strain evidence="2">ChiHjej10B9-9673</strain>
    </source>
</reference>
<feature type="transmembrane region" description="Helical" evidence="1">
    <location>
        <begin position="169"/>
        <end position="190"/>
    </location>
</feature>
<name>A0A9D1JVR9_9FIRM</name>
<organism evidence="2 3">
    <name type="scientific">Candidatus Scatomorpha merdipullorum</name>
    <dbReference type="NCBI Taxonomy" id="2840927"/>
    <lineage>
        <taxon>Bacteria</taxon>
        <taxon>Bacillati</taxon>
        <taxon>Bacillota</taxon>
        <taxon>Clostridia</taxon>
        <taxon>Eubacteriales</taxon>
        <taxon>Candidatus Scatomorpha</taxon>
    </lineage>
</organism>
<gene>
    <name evidence="2" type="ORF">IAC18_03110</name>
</gene>
<dbReference type="Pfam" id="PF11193">
    <property type="entry name" value="DUF2812"/>
    <property type="match status" value="1"/>
</dbReference>
<reference evidence="2" key="1">
    <citation type="submission" date="2020-10" db="EMBL/GenBank/DDBJ databases">
        <authorList>
            <person name="Gilroy R."/>
        </authorList>
    </citation>
    <scope>NUCLEOTIDE SEQUENCE</scope>
    <source>
        <strain evidence="2">ChiHjej10B9-9673</strain>
    </source>
</reference>
<accession>A0A9D1JVR9</accession>
<evidence type="ECO:0000313" key="2">
    <source>
        <dbReference type="EMBL" id="HIS66534.1"/>
    </source>
</evidence>
<evidence type="ECO:0000256" key="1">
    <source>
        <dbReference type="SAM" id="Phobius"/>
    </source>
</evidence>
<feature type="transmembrane region" description="Helical" evidence="1">
    <location>
        <begin position="143"/>
        <end position="163"/>
    </location>
</feature>
<keyword evidence="1" id="KW-0472">Membrane</keyword>